<evidence type="ECO:0000313" key="4">
    <source>
        <dbReference type="Proteomes" id="UP001519460"/>
    </source>
</evidence>
<dbReference type="PANTHER" id="PTHR10590:SF4">
    <property type="entry name" value="SOLUTE CARRIER FAMILY 28 MEMBER 3"/>
    <property type="match status" value="1"/>
</dbReference>
<feature type="transmembrane region" description="Helical" evidence="1">
    <location>
        <begin position="141"/>
        <end position="160"/>
    </location>
</feature>
<name>A0ABD0K2Z0_9CAEN</name>
<evidence type="ECO:0000259" key="2">
    <source>
        <dbReference type="Pfam" id="PF07662"/>
    </source>
</evidence>
<accession>A0ABD0K2Z0</accession>
<keyword evidence="1" id="KW-0472">Membrane</keyword>
<dbReference type="InterPro" id="IPR011657">
    <property type="entry name" value="CNT_C_dom"/>
</dbReference>
<sequence length="339" mass="36509">MYTPSFLIHRNAFRGETTLVYVKAKVHDKAESTIVVRPLLEKMSKAELHTVMTNSFATLSGSTVAAYILYGVPANYLIAGSFMSAPAGLALSKLAYPDDVTTLRSSRRHALPDARETGFIEALVAGATAAIGVITHLVANLIAFICILAFMNDAIIWFGARVGLDLETVTFQVICSYVFWPFVFLMGVPMAECGVVARMVGIKILFSELLALEDLGTLHKNRVTLERHLEGNGTFTWTDSGDIALSGTNVTLSGGVLTPRTETIATFALCGFSDVYAYCLLLAVLSAAAPSRKQDLVGVSGRAWICGIVACFLSACMAGAVFSRQRIIPYASGRLFMTH</sequence>
<protein>
    <recommendedName>
        <fullName evidence="2">Concentrative nucleoside transporter C-terminal domain-containing protein</fullName>
    </recommendedName>
</protein>
<feature type="domain" description="Concentrative nucleoside transporter C-terminal" evidence="2">
    <location>
        <begin position="76"/>
        <end position="319"/>
    </location>
</feature>
<dbReference type="Proteomes" id="UP001519460">
    <property type="component" value="Unassembled WGS sequence"/>
</dbReference>
<keyword evidence="4" id="KW-1185">Reference proteome</keyword>
<feature type="transmembrane region" description="Helical" evidence="1">
    <location>
        <begin position="301"/>
        <end position="322"/>
    </location>
</feature>
<dbReference type="PANTHER" id="PTHR10590">
    <property type="entry name" value="SODIUM/NUCLEOSIDE COTRANSPORTER"/>
    <property type="match status" value="1"/>
</dbReference>
<feature type="transmembrane region" description="Helical" evidence="1">
    <location>
        <begin position="267"/>
        <end position="289"/>
    </location>
</feature>
<feature type="transmembrane region" description="Helical" evidence="1">
    <location>
        <begin position="169"/>
        <end position="189"/>
    </location>
</feature>
<keyword evidence="1" id="KW-1133">Transmembrane helix</keyword>
<organism evidence="3 4">
    <name type="scientific">Batillaria attramentaria</name>
    <dbReference type="NCBI Taxonomy" id="370345"/>
    <lineage>
        <taxon>Eukaryota</taxon>
        <taxon>Metazoa</taxon>
        <taxon>Spiralia</taxon>
        <taxon>Lophotrochozoa</taxon>
        <taxon>Mollusca</taxon>
        <taxon>Gastropoda</taxon>
        <taxon>Caenogastropoda</taxon>
        <taxon>Sorbeoconcha</taxon>
        <taxon>Cerithioidea</taxon>
        <taxon>Batillariidae</taxon>
        <taxon>Batillaria</taxon>
    </lineage>
</organism>
<dbReference type="Pfam" id="PF07662">
    <property type="entry name" value="Nucleos_tra2_C"/>
    <property type="match status" value="1"/>
</dbReference>
<dbReference type="InterPro" id="IPR008276">
    <property type="entry name" value="C_nuclsd_transpt"/>
</dbReference>
<reference evidence="3 4" key="1">
    <citation type="journal article" date="2023" name="Sci. Data">
        <title>Genome assembly of the Korean intertidal mud-creeper Batillaria attramentaria.</title>
        <authorList>
            <person name="Patra A.K."/>
            <person name="Ho P.T."/>
            <person name="Jun S."/>
            <person name="Lee S.J."/>
            <person name="Kim Y."/>
            <person name="Won Y.J."/>
        </authorList>
    </citation>
    <scope>NUCLEOTIDE SEQUENCE [LARGE SCALE GENOMIC DNA]</scope>
    <source>
        <strain evidence="3">Wonlab-2016</strain>
    </source>
</reference>
<dbReference type="EMBL" id="JACVVK020000264">
    <property type="protein sequence ID" value="KAK7481350.1"/>
    <property type="molecule type" value="Genomic_DNA"/>
</dbReference>
<keyword evidence="1" id="KW-0812">Transmembrane</keyword>
<dbReference type="AlphaFoldDB" id="A0ABD0K2Z0"/>
<feature type="transmembrane region" description="Helical" evidence="1">
    <location>
        <begin position="51"/>
        <end position="70"/>
    </location>
</feature>
<comment type="caution">
    <text evidence="3">The sequence shown here is derived from an EMBL/GenBank/DDBJ whole genome shotgun (WGS) entry which is preliminary data.</text>
</comment>
<evidence type="ECO:0000313" key="3">
    <source>
        <dbReference type="EMBL" id="KAK7481350.1"/>
    </source>
</evidence>
<evidence type="ECO:0000256" key="1">
    <source>
        <dbReference type="SAM" id="Phobius"/>
    </source>
</evidence>
<proteinExistence type="predicted"/>
<gene>
    <name evidence="3" type="ORF">BaRGS_00027430</name>
</gene>